<sequence length="35" mass="3831">MLHLSVFAAKSRGWLGTLRKGREDSDIATDPLCSV</sequence>
<evidence type="ECO:0000313" key="1">
    <source>
        <dbReference type="EMBL" id="MBX01155.1"/>
    </source>
</evidence>
<proteinExistence type="predicted"/>
<organism evidence="1">
    <name type="scientific">Rhizophora mucronata</name>
    <name type="common">Asiatic mangrove</name>
    <dbReference type="NCBI Taxonomy" id="61149"/>
    <lineage>
        <taxon>Eukaryota</taxon>
        <taxon>Viridiplantae</taxon>
        <taxon>Streptophyta</taxon>
        <taxon>Embryophyta</taxon>
        <taxon>Tracheophyta</taxon>
        <taxon>Spermatophyta</taxon>
        <taxon>Magnoliopsida</taxon>
        <taxon>eudicotyledons</taxon>
        <taxon>Gunneridae</taxon>
        <taxon>Pentapetalae</taxon>
        <taxon>rosids</taxon>
        <taxon>fabids</taxon>
        <taxon>Malpighiales</taxon>
        <taxon>Rhizophoraceae</taxon>
        <taxon>Rhizophora</taxon>
    </lineage>
</organism>
<dbReference type="AlphaFoldDB" id="A0A2P2K607"/>
<protein>
    <submittedName>
        <fullName evidence="1">Uncharacterized protein LOC105643334</fullName>
    </submittedName>
</protein>
<accession>A0A2P2K607</accession>
<name>A0A2P2K607_RHIMU</name>
<dbReference type="EMBL" id="GGEC01020671">
    <property type="protein sequence ID" value="MBX01155.1"/>
    <property type="molecule type" value="Transcribed_RNA"/>
</dbReference>
<reference evidence="1" key="1">
    <citation type="submission" date="2018-02" db="EMBL/GenBank/DDBJ databases">
        <title>Rhizophora mucronata_Transcriptome.</title>
        <authorList>
            <person name="Meera S.P."/>
            <person name="Sreeshan A."/>
            <person name="Augustine A."/>
        </authorList>
    </citation>
    <scope>NUCLEOTIDE SEQUENCE</scope>
    <source>
        <tissue evidence="1">Leaf</tissue>
    </source>
</reference>